<dbReference type="PROSITE" id="PS51257">
    <property type="entry name" value="PROKAR_LIPOPROTEIN"/>
    <property type="match status" value="1"/>
</dbReference>
<dbReference type="AlphaFoldDB" id="A0A552V5U9"/>
<sequence length="325" mass="35754">MKKIFGFVLAIIALSTLSGCDDGEMSFKTFDFDNDQNPTACGDDVLYKIVGTEVLILQFDRNTLLPNVETNGTPRVVTFSGSTNSITYRNYSGEVANDVICTQFAPSTPVVIDQWEGQGTISVLTTRITSGGVVSFQHTIRLTDVTFTKDGEEIRIQDNAFGSVTTTRGFDFDFEDEDTGNPVQTQNCDGRVFTAKADEALVLEFPSAAFSTTVGTATINIEDNLDIYDINLRVFSGTIANPNNPQNTRICNPSIDAPEQTQRWQAQDGTIRIVTTLSGGFYNYDIYLVNAIFYNQATGSLENFQPDDNTTEPGVYYFGQYSVAQ</sequence>
<protein>
    <recommendedName>
        <fullName evidence="3">Lipoprotein</fullName>
    </recommendedName>
</protein>
<gene>
    <name evidence="1" type="ORF">FMM05_06390</name>
</gene>
<reference evidence="1 2" key="1">
    <citation type="submission" date="2019-07" db="EMBL/GenBank/DDBJ databases">
        <title>Flavobacterium sp. nov., isolated from glacier ice.</title>
        <authorList>
            <person name="Liu Q."/>
            <person name="Xin Y.-H."/>
        </authorList>
    </citation>
    <scope>NUCLEOTIDE SEQUENCE [LARGE SCALE GENOMIC DNA]</scope>
    <source>
        <strain evidence="1 2">ZT4R6</strain>
    </source>
</reference>
<evidence type="ECO:0000313" key="1">
    <source>
        <dbReference type="EMBL" id="TRW25846.1"/>
    </source>
</evidence>
<keyword evidence="2" id="KW-1185">Reference proteome</keyword>
<organism evidence="1 2">
    <name type="scientific">Flavobacterium zepuense</name>
    <dbReference type="NCBI Taxonomy" id="2593302"/>
    <lineage>
        <taxon>Bacteria</taxon>
        <taxon>Pseudomonadati</taxon>
        <taxon>Bacteroidota</taxon>
        <taxon>Flavobacteriia</taxon>
        <taxon>Flavobacteriales</taxon>
        <taxon>Flavobacteriaceae</taxon>
        <taxon>Flavobacterium</taxon>
    </lineage>
</organism>
<dbReference type="Proteomes" id="UP000320643">
    <property type="component" value="Unassembled WGS sequence"/>
</dbReference>
<evidence type="ECO:0008006" key="3">
    <source>
        <dbReference type="Google" id="ProtNLM"/>
    </source>
</evidence>
<dbReference type="RefSeq" id="WP_143372510.1">
    <property type="nucleotide sequence ID" value="NZ_VJVZ01000003.1"/>
</dbReference>
<comment type="caution">
    <text evidence="1">The sequence shown here is derived from an EMBL/GenBank/DDBJ whole genome shotgun (WGS) entry which is preliminary data.</text>
</comment>
<accession>A0A552V5U9</accession>
<proteinExistence type="predicted"/>
<dbReference type="OrthoDB" id="1417969at2"/>
<evidence type="ECO:0000313" key="2">
    <source>
        <dbReference type="Proteomes" id="UP000320643"/>
    </source>
</evidence>
<dbReference type="EMBL" id="VJVZ01000003">
    <property type="protein sequence ID" value="TRW25846.1"/>
    <property type="molecule type" value="Genomic_DNA"/>
</dbReference>
<name>A0A552V5U9_9FLAO</name>